<evidence type="ECO:0000313" key="1">
    <source>
        <dbReference type="EMBL" id="KMM64503.1"/>
    </source>
</evidence>
<reference evidence="2" key="2">
    <citation type="journal article" date="2009" name="Genome Res.">
        <title>Comparative genomic analyses of the human fungal pathogens Coccidioides and their relatives.</title>
        <authorList>
            <person name="Sharpton T.J."/>
            <person name="Stajich J.E."/>
            <person name="Rounsley S.D."/>
            <person name="Gardner M.J."/>
            <person name="Wortman J.R."/>
            <person name="Jordar V.S."/>
            <person name="Maiti R."/>
            <person name="Kodira C.D."/>
            <person name="Neafsey D.E."/>
            <person name="Zeng Q."/>
            <person name="Hung C.-Y."/>
            <person name="McMahan C."/>
            <person name="Muszewska A."/>
            <person name="Grynberg M."/>
            <person name="Mandel M.A."/>
            <person name="Kellner E.M."/>
            <person name="Barker B.M."/>
            <person name="Galgiani J.N."/>
            <person name="Orbach M.J."/>
            <person name="Kirkland T.N."/>
            <person name="Cole G.T."/>
            <person name="Henn M.R."/>
            <person name="Birren B.W."/>
            <person name="Taylor J.W."/>
        </authorList>
    </citation>
    <scope>NUCLEOTIDE SEQUENCE [LARGE SCALE GENOMIC DNA]</scope>
    <source>
        <strain evidence="2">RMSCC 3488</strain>
    </source>
</reference>
<dbReference type="AlphaFoldDB" id="A0A0J6F301"/>
<organism evidence="1 2">
    <name type="scientific">Coccidioides posadasii RMSCC 3488</name>
    <dbReference type="NCBI Taxonomy" id="454284"/>
    <lineage>
        <taxon>Eukaryota</taxon>
        <taxon>Fungi</taxon>
        <taxon>Dikarya</taxon>
        <taxon>Ascomycota</taxon>
        <taxon>Pezizomycotina</taxon>
        <taxon>Eurotiomycetes</taxon>
        <taxon>Eurotiomycetidae</taxon>
        <taxon>Onygenales</taxon>
        <taxon>Onygenaceae</taxon>
        <taxon>Coccidioides</taxon>
    </lineage>
</organism>
<accession>A0A0J6F301</accession>
<dbReference type="EMBL" id="DS268109">
    <property type="protein sequence ID" value="KMM64503.1"/>
    <property type="molecule type" value="Genomic_DNA"/>
</dbReference>
<evidence type="ECO:0008006" key="3">
    <source>
        <dbReference type="Google" id="ProtNLM"/>
    </source>
</evidence>
<protein>
    <recommendedName>
        <fullName evidence="3">Myb-like domain-containing protein</fullName>
    </recommendedName>
</protein>
<proteinExistence type="predicted"/>
<name>A0A0J6F301_COCPO</name>
<sequence length="109" mass="12729">MPASHANRWQKDEDIFVAALRLGTNFDWKQIEVAFQSIFEGSTATKKDLESRFNKNLKPQLDIPREQRTVADAIDDYRHYGRVTYPEDQVVVDKALEYLGSLDPEDRLW</sequence>
<dbReference type="Proteomes" id="UP000054567">
    <property type="component" value="Unassembled WGS sequence"/>
</dbReference>
<reference evidence="1 2" key="1">
    <citation type="submission" date="2007-06" db="EMBL/GenBank/DDBJ databases">
        <title>The Genome Sequence of Coccidioides posadasii RMSCC_3488.</title>
        <authorList>
            <consortium name="Coccidioides Genome Resources Consortium"/>
            <consortium name="The Broad Institute Genome Sequencing Platform"/>
            <person name="Henn M.R."/>
            <person name="Sykes S."/>
            <person name="Young S."/>
            <person name="Jaffe D."/>
            <person name="Berlin A."/>
            <person name="Alvarez P."/>
            <person name="Butler J."/>
            <person name="Gnerre S."/>
            <person name="Grabherr M."/>
            <person name="Mauceli E."/>
            <person name="Brockman W."/>
            <person name="Kodira C."/>
            <person name="Alvarado L."/>
            <person name="Zeng Q."/>
            <person name="Crawford M."/>
            <person name="Antoine C."/>
            <person name="Devon K."/>
            <person name="Galgiani J."/>
            <person name="Orsborn K."/>
            <person name="Lewis M.L."/>
            <person name="Nusbaum C."/>
            <person name="Galagan J."/>
            <person name="Birren B."/>
        </authorList>
    </citation>
    <scope>NUCLEOTIDE SEQUENCE [LARGE SCALE GENOMIC DNA]</scope>
    <source>
        <strain evidence="1 2">RMSCC 3488</strain>
    </source>
</reference>
<dbReference type="VEuPathDB" id="FungiDB:CPAG_00855"/>
<gene>
    <name evidence="1" type="ORF">CPAG_00855</name>
</gene>
<reference evidence="2" key="3">
    <citation type="journal article" date="2010" name="Genome Res.">
        <title>Population genomic sequencing of Coccidioides fungi reveals recent hybridization and transposon control.</title>
        <authorList>
            <person name="Neafsey D.E."/>
            <person name="Barker B.M."/>
            <person name="Sharpton T.J."/>
            <person name="Stajich J.E."/>
            <person name="Park D.J."/>
            <person name="Whiston E."/>
            <person name="Hung C.-Y."/>
            <person name="McMahan C."/>
            <person name="White J."/>
            <person name="Sykes S."/>
            <person name="Heiman D."/>
            <person name="Young S."/>
            <person name="Zeng Q."/>
            <person name="Abouelleil A."/>
            <person name="Aftuck L."/>
            <person name="Bessette D."/>
            <person name="Brown A."/>
            <person name="FitzGerald M."/>
            <person name="Lui A."/>
            <person name="Macdonald J.P."/>
            <person name="Priest M."/>
            <person name="Orbach M.J."/>
            <person name="Galgiani J.N."/>
            <person name="Kirkland T.N."/>
            <person name="Cole G.T."/>
            <person name="Birren B.W."/>
            <person name="Henn M.R."/>
            <person name="Taylor J.W."/>
            <person name="Rounsley S.D."/>
        </authorList>
    </citation>
    <scope>NUCLEOTIDE SEQUENCE [LARGE SCALE GENOMIC DNA]</scope>
    <source>
        <strain evidence="2">RMSCC 3488</strain>
    </source>
</reference>
<dbReference type="OrthoDB" id="4225643at2759"/>
<evidence type="ECO:0000313" key="2">
    <source>
        <dbReference type="Proteomes" id="UP000054567"/>
    </source>
</evidence>